<feature type="domain" description="HTH gntR-type" evidence="4">
    <location>
        <begin position="11"/>
        <end position="79"/>
    </location>
</feature>
<dbReference type="InterPro" id="IPR036388">
    <property type="entry name" value="WH-like_DNA-bd_sf"/>
</dbReference>
<dbReference type="Pfam" id="PF00392">
    <property type="entry name" value="GntR"/>
    <property type="match status" value="1"/>
</dbReference>
<dbReference type="PROSITE" id="PS50949">
    <property type="entry name" value="HTH_GNTR"/>
    <property type="match status" value="1"/>
</dbReference>
<dbReference type="Gene3D" id="1.10.10.10">
    <property type="entry name" value="Winged helix-like DNA-binding domain superfamily/Winged helix DNA-binding domain"/>
    <property type="match status" value="1"/>
</dbReference>
<evidence type="ECO:0000259" key="4">
    <source>
        <dbReference type="PROSITE" id="PS50949"/>
    </source>
</evidence>
<reference evidence="5" key="2">
    <citation type="submission" date="2021-04" db="EMBL/GenBank/DDBJ databases">
        <authorList>
            <person name="Gilroy R."/>
        </authorList>
    </citation>
    <scope>NUCLEOTIDE SEQUENCE</scope>
    <source>
        <strain evidence="5">CHK185-5351</strain>
    </source>
</reference>
<accession>A0A9D2NDI6</accession>
<dbReference type="InterPro" id="IPR036390">
    <property type="entry name" value="WH_DNA-bd_sf"/>
</dbReference>
<dbReference type="SMART" id="SM00345">
    <property type="entry name" value="HTH_GNTR"/>
    <property type="match status" value="1"/>
</dbReference>
<comment type="caution">
    <text evidence="5">The sequence shown here is derived from an EMBL/GenBank/DDBJ whole genome shotgun (WGS) entry which is preliminary data.</text>
</comment>
<name>A0A9D2NDI6_9FIRM</name>
<keyword evidence="1" id="KW-0805">Transcription regulation</keyword>
<evidence type="ECO:0000313" key="6">
    <source>
        <dbReference type="Proteomes" id="UP000823849"/>
    </source>
</evidence>
<evidence type="ECO:0000313" key="5">
    <source>
        <dbReference type="EMBL" id="HJC16297.1"/>
    </source>
</evidence>
<dbReference type="Proteomes" id="UP000823849">
    <property type="component" value="Unassembled WGS sequence"/>
</dbReference>
<proteinExistence type="predicted"/>
<dbReference type="PANTHER" id="PTHR38445:SF12">
    <property type="entry name" value="GNTR-FAMILY TRANSCRIPTIONAL REGULATOR"/>
    <property type="match status" value="1"/>
</dbReference>
<evidence type="ECO:0000256" key="1">
    <source>
        <dbReference type="ARBA" id="ARBA00023015"/>
    </source>
</evidence>
<dbReference type="InterPro" id="IPR000524">
    <property type="entry name" value="Tscrpt_reg_HTH_GntR"/>
</dbReference>
<dbReference type="PANTHER" id="PTHR38445">
    <property type="entry name" value="HTH-TYPE TRANSCRIPTIONAL REPRESSOR YTRA"/>
    <property type="match status" value="1"/>
</dbReference>
<keyword evidence="3" id="KW-0804">Transcription</keyword>
<sequence>MILKLNFQSEVPIYQQICNQIIYWISTGELKPGEKLPTVRGLAEEAGINSMTVSKAYQQLKAEGYLVTERRNGVTVSGQFRTPGELSEEDTRELVLLISRARIAGVPKEKFLELCESFYDRMAESEKM</sequence>
<reference evidence="5" key="1">
    <citation type="journal article" date="2021" name="PeerJ">
        <title>Extensive microbial diversity within the chicken gut microbiome revealed by metagenomics and culture.</title>
        <authorList>
            <person name="Gilroy R."/>
            <person name="Ravi A."/>
            <person name="Getino M."/>
            <person name="Pursley I."/>
            <person name="Horton D.L."/>
            <person name="Alikhan N.F."/>
            <person name="Baker D."/>
            <person name="Gharbi K."/>
            <person name="Hall N."/>
            <person name="Watson M."/>
            <person name="Adriaenssens E.M."/>
            <person name="Foster-Nyarko E."/>
            <person name="Jarju S."/>
            <person name="Secka A."/>
            <person name="Antonio M."/>
            <person name="Oren A."/>
            <person name="Chaudhuri R.R."/>
            <person name="La Ragione R."/>
            <person name="Hildebrand F."/>
            <person name="Pallen M.J."/>
        </authorList>
    </citation>
    <scope>NUCLEOTIDE SEQUENCE</scope>
    <source>
        <strain evidence="5">CHK185-5351</strain>
    </source>
</reference>
<dbReference type="GO" id="GO:0003677">
    <property type="term" value="F:DNA binding"/>
    <property type="evidence" value="ECO:0007669"/>
    <property type="project" value="UniProtKB-KW"/>
</dbReference>
<keyword evidence="2" id="KW-0238">DNA-binding</keyword>
<dbReference type="CDD" id="cd07377">
    <property type="entry name" value="WHTH_GntR"/>
    <property type="match status" value="1"/>
</dbReference>
<dbReference type="GO" id="GO:0003700">
    <property type="term" value="F:DNA-binding transcription factor activity"/>
    <property type="evidence" value="ECO:0007669"/>
    <property type="project" value="InterPro"/>
</dbReference>
<organism evidence="5 6">
    <name type="scientific">Candidatus Fusicatenibacter intestinigallinarum</name>
    <dbReference type="NCBI Taxonomy" id="2838598"/>
    <lineage>
        <taxon>Bacteria</taxon>
        <taxon>Bacillati</taxon>
        <taxon>Bacillota</taxon>
        <taxon>Clostridia</taxon>
        <taxon>Lachnospirales</taxon>
        <taxon>Lachnospiraceae</taxon>
        <taxon>Fusicatenibacter</taxon>
    </lineage>
</organism>
<dbReference type="SUPFAM" id="SSF46785">
    <property type="entry name" value="Winged helix' DNA-binding domain"/>
    <property type="match status" value="1"/>
</dbReference>
<evidence type="ECO:0000256" key="3">
    <source>
        <dbReference type="ARBA" id="ARBA00023163"/>
    </source>
</evidence>
<gene>
    <name evidence="5" type="ORF">H9705_10865</name>
</gene>
<dbReference type="AlphaFoldDB" id="A0A9D2NDI6"/>
<dbReference type="EMBL" id="DWWU01000045">
    <property type="protein sequence ID" value="HJC16297.1"/>
    <property type="molecule type" value="Genomic_DNA"/>
</dbReference>
<evidence type="ECO:0000256" key="2">
    <source>
        <dbReference type="ARBA" id="ARBA00023125"/>
    </source>
</evidence>
<protein>
    <submittedName>
        <fullName evidence="5">GntR family transcriptional regulator</fullName>
    </submittedName>
</protein>